<evidence type="ECO:0000313" key="9">
    <source>
        <dbReference type="Proteomes" id="UP001523566"/>
    </source>
</evidence>
<feature type="domain" description="Major facilitator superfamily (MFS) profile" evidence="7">
    <location>
        <begin position="1"/>
        <end position="413"/>
    </location>
</feature>
<comment type="subcellular location">
    <subcellularLocation>
        <location evidence="1">Cell membrane</location>
        <topology evidence="1">Multi-pass membrane protein</topology>
    </subcellularLocation>
</comment>
<dbReference type="RefSeq" id="WP_262066747.1">
    <property type="nucleotide sequence ID" value="NZ_JAMXOD010000016.1"/>
</dbReference>
<dbReference type="PROSITE" id="PS50850">
    <property type="entry name" value="MFS"/>
    <property type="match status" value="1"/>
</dbReference>
<evidence type="ECO:0000256" key="3">
    <source>
        <dbReference type="ARBA" id="ARBA00022692"/>
    </source>
</evidence>
<evidence type="ECO:0000256" key="1">
    <source>
        <dbReference type="ARBA" id="ARBA00004651"/>
    </source>
</evidence>
<evidence type="ECO:0000259" key="7">
    <source>
        <dbReference type="PROSITE" id="PS50850"/>
    </source>
</evidence>
<keyword evidence="5 6" id="KW-0472">Membrane</keyword>
<dbReference type="EMBL" id="JAMZFW010000016">
    <property type="protein sequence ID" value="MCP1102959.1"/>
    <property type="molecule type" value="Genomic_DNA"/>
</dbReference>
<dbReference type="SUPFAM" id="SSF103473">
    <property type="entry name" value="MFS general substrate transporter"/>
    <property type="match status" value="1"/>
</dbReference>
<protein>
    <submittedName>
        <fullName evidence="8">MFS transporter</fullName>
    </submittedName>
</protein>
<proteinExistence type="predicted"/>
<gene>
    <name evidence="8" type="ORF">NK125_11070</name>
</gene>
<dbReference type="InterPro" id="IPR036259">
    <property type="entry name" value="MFS_trans_sf"/>
</dbReference>
<feature type="transmembrane region" description="Helical" evidence="6">
    <location>
        <begin position="266"/>
        <end position="285"/>
    </location>
</feature>
<dbReference type="InterPro" id="IPR011701">
    <property type="entry name" value="MFS"/>
</dbReference>
<dbReference type="InterPro" id="IPR050327">
    <property type="entry name" value="Proton-linked_MCT"/>
</dbReference>
<evidence type="ECO:0000256" key="6">
    <source>
        <dbReference type="SAM" id="Phobius"/>
    </source>
</evidence>
<dbReference type="PANTHER" id="PTHR11360">
    <property type="entry name" value="MONOCARBOXYLATE TRANSPORTER"/>
    <property type="match status" value="1"/>
</dbReference>
<organism evidence="8 9">
    <name type="scientific">Aequitasia blattaphilus</name>
    <dbReference type="NCBI Taxonomy" id="2949332"/>
    <lineage>
        <taxon>Bacteria</taxon>
        <taxon>Bacillati</taxon>
        <taxon>Bacillota</taxon>
        <taxon>Clostridia</taxon>
        <taxon>Lachnospirales</taxon>
        <taxon>Lachnospiraceae</taxon>
        <taxon>Aequitasia</taxon>
    </lineage>
</organism>
<feature type="transmembrane region" description="Helical" evidence="6">
    <location>
        <begin position="167"/>
        <end position="188"/>
    </location>
</feature>
<feature type="transmembrane region" description="Helical" evidence="6">
    <location>
        <begin position="355"/>
        <end position="378"/>
    </location>
</feature>
<comment type="caution">
    <text evidence="8">The sequence shown here is derived from an EMBL/GenBank/DDBJ whole genome shotgun (WGS) entry which is preliminary data.</text>
</comment>
<feature type="transmembrane region" description="Helical" evidence="6">
    <location>
        <begin position="79"/>
        <end position="97"/>
    </location>
</feature>
<feature type="transmembrane region" description="Helical" evidence="6">
    <location>
        <begin position="320"/>
        <end position="343"/>
    </location>
</feature>
<feature type="transmembrane region" description="Helical" evidence="6">
    <location>
        <begin position="7"/>
        <end position="28"/>
    </location>
</feature>
<keyword evidence="9" id="KW-1185">Reference proteome</keyword>
<reference evidence="8 9" key="1">
    <citation type="journal article" date="2022" name="Genome Biol. Evol.">
        <title>Host diet, physiology and behaviors set the stage for Lachnospiraceae cladogenesis.</title>
        <authorList>
            <person name="Vera-Ponce De Leon A."/>
            <person name="Schneider M."/>
            <person name="Jahnes B.C."/>
            <person name="Sadowski V."/>
            <person name="Camuy-Velez L.A."/>
            <person name="Duan J."/>
            <person name="Sabree Z.L."/>
        </authorList>
    </citation>
    <scope>NUCLEOTIDE SEQUENCE [LARGE SCALE GENOMIC DNA]</scope>
    <source>
        <strain evidence="8 9">PAL113</strain>
    </source>
</reference>
<evidence type="ECO:0000256" key="4">
    <source>
        <dbReference type="ARBA" id="ARBA00022989"/>
    </source>
</evidence>
<keyword evidence="2" id="KW-0813">Transport</keyword>
<dbReference type="Gene3D" id="1.20.1250.20">
    <property type="entry name" value="MFS general substrate transporter like domains"/>
    <property type="match status" value="2"/>
</dbReference>
<feature type="transmembrane region" description="Helical" evidence="6">
    <location>
        <begin position="292"/>
        <end position="314"/>
    </location>
</feature>
<feature type="transmembrane region" description="Helical" evidence="6">
    <location>
        <begin position="103"/>
        <end position="124"/>
    </location>
</feature>
<dbReference type="PANTHER" id="PTHR11360:SF290">
    <property type="entry name" value="MONOCARBOXYLATE MFS PERMEASE"/>
    <property type="match status" value="1"/>
</dbReference>
<sequence length="416" mass="44872">MKEKKIFYGWFIVIGCILITCTMVPLIMALSNKFLISITTDMGISRSAFTLVNTIVQALGILLSPMVAKRLAKGNMKKIQSICIVGFALAYASYSLAQNVYHLYISAVVLGFFYLNSTLIPVSMMITNWFVKKRGLAMSLAMAGIGLGGFLFSPVVTWLIGSYGWRWTYRIMAVLVLLVPLPTSLFILRKKPEDMGLTAYGAEEVSETASSKEAESAGGITLSVSESKKKTFFFLMLMGMFLNGIINTGALGQFPPAIEEMHGPAVQATIISLYSLIGIFGKIILGWINDRFGVIASSVFGCVTFALAFVLMLMGSNASVLYIMAFSFGLGNAIGTVSPPLIVGSIYGKEKYGEAYGIANSASQIGLSLGSLIVAGIYDLTGAYTIAWILMIVCSGLTLLTWISAYGSSRKYQGNI</sequence>
<evidence type="ECO:0000256" key="5">
    <source>
        <dbReference type="ARBA" id="ARBA00023136"/>
    </source>
</evidence>
<name>A0ABT1EAU7_9FIRM</name>
<feature type="transmembrane region" description="Helical" evidence="6">
    <location>
        <begin position="232"/>
        <end position="254"/>
    </location>
</feature>
<accession>A0ABT1EAU7</accession>
<feature type="transmembrane region" description="Helical" evidence="6">
    <location>
        <begin position="384"/>
        <end position="403"/>
    </location>
</feature>
<keyword evidence="3 6" id="KW-0812">Transmembrane</keyword>
<evidence type="ECO:0000256" key="2">
    <source>
        <dbReference type="ARBA" id="ARBA00022448"/>
    </source>
</evidence>
<feature type="transmembrane region" description="Helical" evidence="6">
    <location>
        <begin position="48"/>
        <end position="67"/>
    </location>
</feature>
<dbReference type="Proteomes" id="UP001523566">
    <property type="component" value="Unassembled WGS sequence"/>
</dbReference>
<keyword evidence="4 6" id="KW-1133">Transmembrane helix</keyword>
<dbReference type="InterPro" id="IPR020846">
    <property type="entry name" value="MFS_dom"/>
</dbReference>
<dbReference type="PROSITE" id="PS51257">
    <property type="entry name" value="PROKAR_LIPOPROTEIN"/>
    <property type="match status" value="1"/>
</dbReference>
<dbReference type="Pfam" id="PF07690">
    <property type="entry name" value="MFS_1"/>
    <property type="match status" value="1"/>
</dbReference>
<feature type="transmembrane region" description="Helical" evidence="6">
    <location>
        <begin position="136"/>
        <end position="161"/>
    </location>
</feature>
<evidence type="ECO:0000313" key="8">
    <source>
        <dbReference type="EMBL" id="MCP1102959.1"/>
    </source>
</evidence>